<keyword evidence="3" id="KW-1185">Reference proteome</keyword>
<evidence type="ECO:0000313" key="2">
    <source>
        <dbReference type="EMBL" id="VDK85847.1"/>
    </source>
</evidence>
<sequence>MCSLCAQTGNHGKLPGKGPKGDPGPPGECTLEMCNATAIPGPQGPKGDPGEPGVFDPEDPKVVELLRKTVLEYFNKPEVREQFRGRPGKCNCVGNPGTQGKWNNPGNPTDDILESLRKISYGVSVTVAVTGRFLAHQPE</sequence>
<evidence type="ECO:0000313" key="3">
    <source>
        <dbReference type="Proteomes" id="UP000281553"/>
    </source>
</evidence>
<gene>
    <name evidence="2" type="ORF">DILT_LOCUS3767</name>
</gene>
<dbReference type="Proteomes" id="UP000281553">
    <property type="component" value="Unassembled WGS sequence"/>
</dbReference>
<dbReference type="EMBL" id="UYRU01044226">
    <property type="protein sequence ID" value="VDK85847.1"/>
    <property type="molecule type" value="Genomic_DNA"/>
</dbReference>
<proteinExistence type="predicted"/>
<name>A0A3P6TKY4_DIBLA</name>
<reference evidence="2 3" key="1">
    <citation type="submission" date="2018-11" db="EMBL/GenBank/DDBJ databases">
        <authorList>
            <consortium name="Pathogen Informatics"/>
        </authorList>
    </citation>
    <scope>NUCLEOTIDE SEQUENCE [LARGE SCALE GENOMIC DNA]</scope>
</reference>
<dbReference type="AlphaFoldDB" id="A0A3P6TKY4"/>
<feature type="region of interest" description="Disordered" evidence="1">
    <location>
        <begin position="11"/>
        <end position="58"/>
    </location>
</feature>
<organism evidence="2 3">
    <name type="scientific">Dibothriocephalus latus</name>
    <name type="common">Fish tapeworm</name>
    <name type="synonym">Diphyllobothrium latum</name>
    <dbReference type="NCBI Taxonomy" id="60516"/>
    <lineage>
        <taxon>Eukaryota</taxon>
        <taxon>Metazoa</taxon>
        <taxon>Spiralia</taxon>
        <taxon>Lophotrochozoa</taxon>
        <taxon>Platyhelminthes</taxon>
        <taxon>Cestoda</taxon>
        <taxon>Eucestoda</taxon>
        <taxon>Diphyllobothriidea</taxon>
        <taxon>Diphyllobothriidae</taxon>
        <taxon>Dibothriocephalus</taxon>
    </lineage>
</organism>
<protein>
    <submittedName>
        <fullName evidence="2">Uncharacterized protein</fullName>
    </submittedName>
</protein>
<evidence type="ECO:0000256" key="1">
    <source>
        <dbReference type="SAM" id="MobiDB-lite"/>
    </source>
</evidence>
<accession>A0A3P6TKY4</accession>